<accession>A0AB74UGV6</accession>
<feature type="compositionally biased region" description="Basic and acidic residues" evidence="1">
    <location>
        <begin position="162"/>
        <end position="172"/>
    </location>
</feature>
<dbReference type="EMBL" id="PQ287320">
    <property type="protein sequence ID" value="XHV10651.1"/>
    <property type="molecule type" value="Genomic_DNA"/>
</dbReference>
<evidence type="ECO:0000256" key="1">
    <source>
        <dbReference type="SAM" id="MobiDB-lite"/>
    </source>
</evidence>
<proteinExistence type="predicted"/>
<reference evidence="2" key="1">
    <citation type="submission" date="2024-10" db="EMBL/GenBank/DDBJ databases">
        <title>Genetic diversity among independent isolates of the Dolichocephalovirinae subfamily.</title>
        <authorList>
            <person name="Ely B."/>
            <person name="Thomas Q."/>
            <person name="Mohammadi T."/>
        </authorList>
    </citation>
    <scope>NUCLEOTIDE SEQUENCE</scope>
</reference>
<sequence length="230" mass="24683">MATRKAAPTPINIVAIQNAADQVDNLIRQDHKTYLETAVVNQAIDRVLAGFDYKVGTGHFTGDHNQTLRALESIAPGARVDVSYKDEVKGGLFNKKTTKLTSVRISGKYQEVGFAGWSTQPHEDPALAVLSAFANALLDLGKRIAAANRTGDMSSTNAPQTNRKDKLIDEAKVQGIGGEDVAAERTRASGTSRTPLLPEGYKPRKGRLDARPTTGSLKNPAAARLPKAPR</sequence>
<evidence type="ECO:0000313" key="2">
    <source>
        <dbReference type="EMBL" id="XHV10651.1"/>
    </source>
</evidence>
<organism evidence="2">
    <name type="scientific">Caulobacter phage BL57</name>
    <dbReference type="NCBI Taxonomy" id="3348355"/>
    <lineage>
        <taxon>Viruses</taxon>
    </lineage>
</organism>
<protein>
    <submittedName>
        <fullName evidence="2">Uncharacterized protein</fullName>
    </submittedName>
</protein>
<feature type="compositionally biased region" description="Polar residues" evidence="1">
    <location>
        <begin position="151"/>
        <end position="161"/>
    </location>
</feature>
<gene>
    <name evidence="2" type="ORF">BL57_179c</name>
</gene>
<name>A0AB74UGV6_9VIRU</name>
<feature type="region of interest" description="Disordered" evidence="1">
    <location>
        <begin position="151"/>
        <end position="230"/>
    </location>
</feature>